<evidence type="ECO:0000313" key="1">
    <source>
        <dbReference type="EMBL" id="KAF5840248.1"/>
    </source>
</evidence>
<comment type="caution">
    <text evidence="1">The sequence shown here is derived from an EMBL/GenBank/DDBJ whole genome shotgun (WGS) entry which is preliminary data.</text>
</comment>
<gene>
    <name evidence="1" type="ORF">DUNSADRAFT_17351</name>
</gene>
<sequence length="1052" mass="108769">MSVLDSGLRCAGEGGLEHSYATLLANLSSSTLTGSQSCKSSGGDSVSNSSSTNQKCCSHKTLRDIEILLRELPRLVVVATQTFMQEQLRQLLRQIASIFSMAVTLLLEGCEEEEQSQNQLPVLTMQAAALLECSAVWLTQNSEAMQELVAPLLAPLSRLTEAALECAYVLLFSERLLLSIGGENFRASADIVRGSVPVLCGAMGQILVLCWQGLESSMCEDVVGAEQGCRALFAAIHMGLLKLGIRAQEALTASSPQEIKGTKNLNISWKVLTEIMCRKLPDFAKFVLVTEAQARLVVEKCIGNLQTESLSFLQDPKPDRINVLLFWQGHLKKVVNCYGGHCIGPASYAGLLTAALHLHEAAAATAGEQSGQLLASKVTPKVVDLMILLLDFQGSAGETMDADASWVLANAAPIEEKLALSCRLEGVSRMQADTQLSLGLAILSKCSHFYHAFSNLGPSTLTALARQLMPYLLKAASLKVFEQGAEAGDPGSGVQQAGADAGTPGTVVAEVQAACVAFLLVVGDAHEQPGPLESMAYGVAAQECTAQLFMCAGSPHPILSRLATQVLCVACSRCTPAAATQHLLALGSIVADMAASQAVVDCSGGSIPSETQHGGGGWRVVEAMAAVLGHITLAAPPQACLEAHAQLGLSTAAARKVLVGVQDLAALVSLSMLWAAFAPGLSAACPPGSNSSSSGGGSGNGAAALAQWHKQEMMGRMRQLLSSASHVHALISSRALGGCPPCLVAYVPACLAWLLRALRDVIRQLQHAGAPDKSLLLQACQVATNTCASAFQPPSSAAPSPSSSSTSLPEFALPALQLASHLAPCFPADHLTSLAGGPIAAALTHPACAPYALALVAQTARLDPVPVPLFHAALRAAFDEHADGEGALQHEAFVALATAFTLLLRVNSSGCGAGTTPQALLLPGMMLDPASPFAASLRTYIKAQADPTTAPSRQAATGALSTLLDEHAAAELSRLLMAAPTTSGAACNGGVDGGAAASLQPPLQGACATSGAPGACVNADQASRVAAAVHTLLHAAQELAAKPVHRMLLLVY</sequence>
<evidence type="ECO:0000313" key="2">
    <source>
        <dbReference type="Proteomes" id="UP000815325"/>
    </source>
</evidence>
<name>A0ABQ7H061_DUNSA</name>
<protein>
    <submittedName>
        <fullName evidence="1">Uncharacterized protein</fullName>
    </submittedName>
</protein>
<accession>A0ABQ7H061</accession>
<organism evidence="1 2">
    <name type="scientific">Dunaliella salina</name>
    <name type="common">Green alga</name>
    <name type="synonym">Protococcus salinus</name>
    <dbReference type="NCBI Taxonomy" id="3046"/>
    <lineage>
        <taxon>Eukaryota</taxon>
        <taxon>Viridiplantae</taxon>
        <taxon>Chlorophyta</taxon>
        <taxon>core chlorophytes</taxon>
        <taxon>Chlorophyceae</taxon>
        <taxon>CS clade</taxon>
        <taxon>Chlamydomonadales</taxon>
        <taxon>Dunaliellaceae</taxon>
        <taxon>Dunaliella</taxon>
    </lineage>
</organism>
<proteinExistence type="predicted"/>
<keyword evidence="2" id="KW-1185">Reference proteome</keyword>
<dbReference type="Proteomes" id="UP000815325">
    <property type="component" value="Unassembled WGS sequence"/>
</dbReference>
<dbReference type="EMBL" id="MU069519">
    <property type="protein sequence ID" value="KAF5840248.1"/>
    <property type="molecule type" value="Genomic_DNA"/>
</dbReference>
<reference evidence="1" key="1">
    <citation type="submission" date="2017-08" db="EMBL/GenBank/DDBJ databases">
        <authorList>
            <person name="Polle J.E."/>
            <person name="Barry K."/>
            <person name="Cushman J."/>
            <person name="Schmutz J."/>
            <person name="Tran D."/>
            <person name="Hathwaick L.T."/>
            <person name="Yim W.C."/>
            <person name="Jenkins J."/>
            <person name="Mckie-Krisberg Z.M."/>
            <person name="Prochnik S."/>
            <person name="Lindquist E."/>
            <person name="Dockter R.B."/>
            <person name="Adam C."/>
            <person name="Molina H."/>
            <person name="Bunkerborg J."/>
            <person name="Jin E."/>
            <person name="Buchheim M."/>
            <person name="Magnuson J."/>
        </authorList>
    </citation>
    <scope>NUCLEOTIDE SEQUENCE</scope>
    <source>
        <strain evidence="1">CCAP 19/18</strain>
    </source>
</reference>